<dbReference type="PRINTS" id="PR00844">
    <property type="entry name" value="GLHYDRLASE48"/>
</dbReference>
<evidence type="ECO:0000256" key="2">
    <source>
        <dbReference type="ARBA" id="ARBA00022801"/>
    </source>
</evidence>
<protein>
    <submittedName>
        <fullName evidence="10">Cellulose 1,4-beta-cellobiosidase</fullName>
    </submittedName>
</protein>
<dbReference type="Pfam" id="PF02011">
    <property type="entry name" value="Glyco_hydro_48"/>
    <property type="match status" value="1"/>
</dbReference>
<feature type="active site" description="Nucleophile" evidence="7">
    <location>
        <position position="486"/>
    </location>
</feature>
<dbReference type="InterPro" id="IPR018366">
    <property type="entry name" value="CBM2_CS"/>
</dbReference>
<dbReference type="Pfam" id="PF00553">
    <property type="entry name" value="CBM_2"/>
    <property type="match status" value="1"/>
</dbReference>
<dbReference type="PROSITE" id="PS51173">
    <property type="entry name" value="CBM2"/>
    <property type="match status" value="1"/>
</dbReference>
<dbReference type="OrthoDB" id="33861at2"/>
<dbReference type="InterPro" id="IPR008928">
    <property type="entry name" value="6-hairpin_glycosidase_sf"/>
</dbReference>
<keyword evidence="5" id="KW-0326">Glycosidase</keyword>
<proteinExistence type="predicted"/>
<evidence type="ECO:0000313" key="10">
    <source>
        <dbReference type="EMBL" id="RKN08923.1"/>
    </source>
</evidence>
<accession>A0A3A9W9A4</accession>
<evidence type="ECO:0000256" key="7">
    <source>
        <dbReference type="PIRSR" id="PIRSR600556-1"/>
    </source>
</evidence>
<evidence type="ECO:0000313" key="12">
    <source>
        <dbReference type="Proteomes" id="UP000268652"/>
    </source>
</evidence>
<keyword evidence="6" id="KW-0624">Polysaccharide degradation</keyword>
<dbReference type="InterPro" id="IPR023309">
    <property type="entry name" value="Endo-1-4-beta-glucanase_dom2"/>
</dbReference>
<dbReference type="GO" id="GO:0030245">
    <property type="term" value="P:cellulose catabolic process"/>
    <property type="evidence" value="ECO:0007669"/>
    <property type="project" value="UniProtKB-KW"/>
</dbReference>
<dbReference type="EMBL" id="RBDX01000009">
    <property type="protein sequence ID" value="RKN08923.1"/>
    <property type="molecule type" value="Genomic_DNA"/>
</dbReference>
<feature type="domain" description="CBM2" evidence="9">
    <location>
        <begin position="50"/>
        <end position="159"/>
    </location>
</feature>
<evidence type="ECO:0000256" key="1">
    <source>
        <dbReference type="ARBA" id="ARBA00022729"/>
    </source>
</evidence>
<dbReference type="AlphaFoldDB" id="A0A3A9W9A4"/>
<dbReference type="SMART" id="SM00637">
    <property type="entry name" value="CBD_II"/>
    <property type="match status" value="1"/>
</dbReference>
<dbReference type="GO" id="GO:0008810">
    <property type="term" value="F:cellulase activity"/>
    <property type="evidence" value="ECO:0007669"/>
    <property type="project" value="InterPro"/>
</dbReference>
<evidence type="ECO:0000313" key="11">
    <source>
        <dbReference type="EMBL" id="RKN22885.1"/>
    </source>
</evidence>
<dbReference type="SUPFAM" id="SSF48208">
    <property type="entry name" value="Six-hairpin glycosidases"/>
    <property type="match status" value="1"/>
</dbReference>
<keyword evidence="12" id="KW-1185">Reference proteome</keyword>
<gene>
    <name evidence="11" type="ORF">D7318_15215</name>
    <name evidence="10" type="ORF">D7319_13340</name>
</gene>
<dbReference type="InterPro" id="IPR012291">
    <property type="entry name" value="CBM2_carb-bd_dom_sf"/>
</dbReference>
<dbReference type="Gene3D" id="4.10.870.10">
    <property type="entry name" value="Endo-1,4-beta-glucanase f. Domain 3"/>
    <property type="match status" value="1"/>
</dbReference>
<dbReference type="InterPro" id="IPR001919">
    <property type="entry name" value="CBD2"/>
</dbReference>
<keyword evidence="1" id="KW-0732">Signal</keyword>
<evidence type="ECO:0000256" key="4">
    <source>
        <dbReference type="ARBA" id="ARBA00023277"/>
    </source>
</evidence>
<feature type="region of interest" description="Disordered" evidence="8">
    <location>
        <begin position="352"/>
        <end position="377"/>
    </location>
</feature>
<dbReference type="EMBL" id="RBDY01000009">
    <property type="protein sequence ID" value="RKN22885.1"/>
    <property type="molecule type" value="Genomic_DNA"/>
</dbReference>
<evidence type="ECO:0000259" key="9">
    <source>
        <dbReference type="PROSITE" id="PS51173"/>
    </source>
</evidence>
<evidence type="ECO:0000256" key="6">
    <source>
        <dbReference type="ARBA" id="ARBA00023326"/>
    </source>
</evidence>
<dbReference type="Gene3D" id="1.50.10.10">
    <property type="match status" value="1"/>
</dbReference>
<dbReference type="SUPFAM" id="SSF49384">
    <property type="entry name" value="Carbohydrate-binding domain"/>
    <property type="match status" value="1"/>
</dbReference>
<dbReference type="InterPro" id="IPR000556">
    <property type="entry name" value="Glyco_hydro_48F"/>
</dbReference>
<keyword evidence="4" id="KW-0119">Carbohydrate metabolism</keyword>
<name>A0A3A9W9A4_9ACTN</name>
<keyword evidence="2" id="KW-0378">Hydrolase</keyword>
<dbReference type="GO" id="GO:0030247">
    <property type="term" value="F:polysaccharide binding"/>
    <property type="evidence" value="ECO:0007669"/>
    <property type="project" value="UniProtKB-UniRule"/>
</dbReference>
<dbReference type="InterPro" id="IPR008965">
    <property type="entry name" value="CBM2/CBM3_carb-bd_dom_sf"/>
</dbReference>
<dbReference type="RefSeq" id="WP_120697619.1">
    <property type="nucleotide sequence ID" value="NZ_RBDX01000009.1"/>
</dbReference>
<organism evidence="10 13">
    <name type="scientific">Streptomyces radicis</name>
    <dbReference type="NCBI Taxonomy" id="1750517"/>
    <lineage>
        <taxon>Bacteria</taxon>
        <taxon>Bacillati</taxon>
        <taxon>Actinomycetota</taxon>
        <taxon>Actinomycetes</taxon>
        <taxon>Kitasatosporales</taxon>
        <taxon>Streptomycetaceae</taxon>
        <taxon>Streptomyces</taxon>
    </lineage>
</organism>
<dbReference type="Proteomes" id="UP000268652">
    <property type="component" value="Unassembled WGS sequence"/>
</dbReference>
<reference evidence="12 13" key="1">
    <citation type="submission" date="2018-09" db="EMBL/GenBank/DDBJ databases">
        <title>Streptomyces sp. nov. DS1-2, an endophytic actinomycete isolated from roots of Dendrobium scabrilingue.</title>
        <authorList>
            <person name="Kuncharoen N."/>
            <person name="Kudo T."/>
            <person name="Ohkuma M."/>
            <person name="Yuki M."/>
            <person name="Tanasupawat S."/>
        </authorList>
    </citation>
    <scope>NUCLEOTIDE SEQUENCE [LARGE SCALE GENOMIC DNA]</scope>
    <source>
        <strain evidence="10 13">AZ1-7</strain>
        <strain evidence="11 12">DS1-2</strain>
    </source>
</reference>
<dbReference type="Proteomes" id="UP000275024">
    <property type="component" value="Unassembled WGS sequence"/>
</dbReference>
<evidence type="ECO:0000256" key="3">
    <source>
        <dbReference type="ARBA" id="ARBA00023001"/>
    </source>
</evidence>
<dbReference type="Gene3D" id="2.170.160.10">
    <property type="entry name" value="Endo-1,4-beta-glucanase f. Domain 2"/>
    <property type="match status" value="1"/>
</dbReference>
<feature type="compositionally biased region" description="Polar residues" evidence="8">
    <location>
        <begin position="352"/>
        <end position="365"/>
    </location>
</feature>
<evidence type="ECO:0000256" key="5">
    <source>
        <dbReference type="ARBA" id="ARBA00023295"/>
    </source>
</evidence>
<dbReference type="InterPro" id="IPR027390">
    <property type="entry name" value="Endoglucanase_F_dom3"/>
</dbReference>
<feature type="region of interest" description="Disordered" evidence="8">
    <location>
        <begin position="1"/>
        <end position="25"/>
    </location>
</feature>
<dbReference type="InterPro" id="IPR012341">
    <property type="entry name" value="6hp_glycosidase-like_sf"/>
</dbReference>
<evidence type="ECO:0000256" key="8">
    <source>
        <dbReference type="SAM" id="MobiDB-lite"/>
    </source>
</evidence>
<keyword evidence="3" id="KW-0136">Cellulose degradation</keyword>
<dbReference type="PROSITE" id="PS00561">
    <property type="entry name" value="CBM2_A"/>
    <property type="match status" value="1"/>
</dbReference>
<sequence length="891" mass="95683">MRVRRRAPAGTPPPAPRERRRGSAARRGRIATALAMALPLTLLTGVNFTAQAADPACEVEYSANDWGSGFTAALTLTNEGTAPIDGWTLAYSYAGNQRLSQGWSGVWSQSGQAVTVEDAGWNGTIAPGASVSTGANFTYSGTNTSPTVFSVNGTICGEEPVDDPAVVATPSSVALQPGATGTFGLRLNAQPSGSVTVSVARTAGNSDVTVTSSPTLTFTPSNWNVTQSVTVAAGTEQTGSATFTASAPGHEPATVNVTVLGGGDSAYEEYFLELYGKIKNPASGYFSPQGVPYHSVETLLVEAPDHGHETTSEAYSYLIWLEAQYGRVTGDWEPFNDAWDVMEEWMIPSADEQPTNGFYNPSSPASYAPESNDPEDYPAPIDPDVPVGDDPLAGELASTYGTDDIYGMHWLQDVDDVYGYGDACGGTPGEPTFINTYQRGPQESVFETVPHPSCEDFSYGGENGYLDLFTGDDSYAEQWRYTNAPDADARAIQAAYWANVWAGEQGNEARIAGTIDKASRMGDYLRYAMYDKYFKEIGNCVGASACPAASGKDSAHYLLSWYYAWGGALDSSAGWAWRIGSSYAHFGYQNPMAAYALSSEADLVPASPTAEGDWDMSLERQVEFYRWLQSDEGAIAGGATNSWEGHYAQPPAGTPTFYGMFYDEKPVYHDPPSNQWFGMQAWSMQRMAEYYYASGDEQAGEVLDTWVDWVLDEVTVGQGGDYAIPSTLEWSGAPDTWDPDNPGPNADLHVEVVSTTQDVGITGSLANALSYYAAATGDTEARDTAAGLLDGLMANSDALGVAVPEPKDAYDRLVDEVYIPEGFSGTMPNGDVIEPGATFDSIRSFLHDDPDWQQVEDYVDGGPVPTFEYHRFWAQADIAVALATYANLFET</sequence>
<dbReference type="Gene3D" id="2.60.40.290">
    <property type="match status" value="1"/>
</dbReference>
<feature type="active site" description="Proton donor" evidence="7">
    <location>
        <position position="313"/>
    </location>
</feature>
<comment type="caution">
    <text evidence="10">The sequence shown here is derived from an EMBL/GenBank/DDBJ whole genome shotgun (WGS) entry which is preliminary data.</text>
</comment>
<evidence type="ECO:0000313" key="13">
    <source>
        <dbReference type="Proteomes" id="UP000275024"/>
    </source>
</evidence>